<evidence type="ECO:0000313" key="2">
    <source>
        <dbReference type="Proteomes" id="UP000288716"/>
    </source>
</evidence>
<proteinExistence type="predicted"/>
<comment type="caution">
    <text evidence="1">The sequence shown here is derived from an EMBL/GenBank/DDBJ whole genome shotgun (WGS) entry which is preliminary data.</text>
</comment>
<sequence length="13" mass="1727">MRLVLKFINFFLW</sequence>
<evidence type="ECO:0000313" key="1">
    <source>
        <dbReference type="EMBL" id="RWR99381.1"/>
    </source>
</evidence>
<accession>A0A443Q8M1</accession>
<keyword evidence="2" id="KW-1185">Reference proteome</keyword>
<reference evidence="1 2" key="1">
    <citation type="journal article" date="2018" name="Gigascience">
        <title>Genomes of trombidid mites reveal novel predicted allergens and laterally-transferred genes associated with secondary metabolism.</title>
        <authorList>
            <person name="Dong X."/>
            <person name="Chaisiri K."/>
            <person name="Xia D."/>
            <person name="Armstrong S.D."/>
            <person name="Fang Y."/>
            <person name="Donnelly M.J."/>
            <person name="Kadowaki T."/>
            <person name="McGarry J.W."/>
            <person name="Darby A.C."/>
            <person name="Makepeace B.L."/>
        </authorList>
    </citation>
    <scope>NUCLEOTIDE SEQUENCE [LARGE SCALE GENOMIC DNA]</scope>
    <source>
        <strain evidence="1">UoL-UT</strain>
    </source>
</reference>
<name>A0A443Q8M1_9ACAR</name>
<protein>
    <submittedName>
        <fullName evidence="1">Uncharacterized protein</fullName>
    </submittedName>
</protein>
<dbReference type="EMBL" id="NCKV01064028">
    <property type="protein sequence ID" value="RWR99381.1"/>
    <property type="molecule type" value="Genomic_DNA"/>
</dbReference>
<dbReference type="Proteomes" id="UP000288716">
    <property type="component" value="Unassembled WGS sequence"/>
</dbReference>
<dbReference type="VEuPathDB" id="VectorBase:LDEU014589"/>
<gene>
    <name evidence="1" type="ORF">B4U80_05176</name>
</gene>
<organism evidence="1 2">
    <name type="scientific">Leptotrombidium deliense</name>
    <dbReference type="NCBI Taxonomy" id="299467"/>
    <lineage>
        <taxon>Eukaryota</taxon>
        <taxon>Metazoa</taxon>
        <taxon>Ecdysozoa</taxon>
        <taxon>Arthropoda</taxon>
        <taxon>Chelicerata</taxon>
        <taxon>Arachnida</taxon>
        <taxon>Acari</taxon>
        <taxon>Acariformes</taxon>
        <taxon>Trombidiformes</taxon>
        <taxon>Prostigmata</taxon>
        <taxon>Anystina</taxon>
        <taxon>Parasitengona</taxon>
        <taxon>Trombiculoidea</taxon>
        <taxon>Trombiculidae</taxon>
        <taxon>Leptotrombidium</taxon>
    </lineage>
</organism>